<dbReference type="AlphaFoldDB" id="A0A644STY5"/>
<protein>
    <submittedName>
        <fullName evidence="1">Uncharacterized protein</fullName>
    </submittedName>
</protein>
<reference evidence="1" key="1">
    <citation type="submission" date="2019-08" db="EMBL/GenBank/DDBJ databases">
        <authorList>
            <person name="Kucharzyk K."/>
            <person name="Murdoch R.W."/>
            <person name="Higgins S."/>
            <person name="Loffler F."/>
        </authorList>
    </citation>
    <scope>NUCLEOTIDE SEQUENCE</scope>
</reference>
<dbReference type="EMBL" id="VSSQ01000006">
    <property type="protein sequence ID" value="MPL58096.1"/>
    <property type="molecule type" value="Genomic_DNA"/>
</dbReference>
<sequence length="79" mass="9247">MFLKRIEVVYQNSARHFIVGTPMETIVSDVRIKPDPDKIVKTIELTDQLLKIEYGDKEVTWLPINKAIELNFKEELESE</sequence>
<gene>
    <name evidence="1" type="ORF">SDC9_03627</name>
</gene>
<comment type="caution">
    <text evidence="1">The sequence shown here is derived from an EMBL/GenBank/DDBJ whole genome shotgun (WGS) entry which is preliminary data.</text>
</comment>
<evidence type="ECO:0000313" key="1">
    <source>
        <dbReference type="EMBL" id="MPL58096.1"/>
    </source>
</evidence>
<accession>A0A644STY5</accession>
<proteinExistence type="predicted"/>
<name>A0A644STY5_9ZZZZ</name>
<organism evidence="1">
    <name type="scientific">bioreactor metagenome</name>
    <dbReference type="NCBI Taxonomy" id="1076179"/>
    <lineage>
        <taxon>unclassified sequences</taxon>
        <taxon>metagenomes</taxon>
        <taxon>ecological metagenomes</taxon>
    </lineage>
</organism>